<dbReference type="PANTHER" id="PTHR45708:SF49">
    <property type="entry name" value="ENDOCHITINASE"/>
    <property type="match status" value="1"/>
</dbReference>
<evidence type="ECO:0000256" key="3">
    <source>
        <dbReference type="SAM" id="MobiDB-lite"/>
    </source>
</evidence>
<feature type="region of interest" description="Disordered" evidence="3">
    <location>
        <begin position="425"/>
        <end position="453"/>
    </location>
</feature>
<accession>A0A0L0SEQ2</accession>
<evidence type="ECO:0000256" key="2">
    <source>
        <dbReference type="ARBA" id="ARBA00023295"/>
    </source>
</evidence>
<dbReference type="PANTHER" id="PTHR45708">
    <property type="entry name" value="ENDOCHITINASE"/>
    <property type="match status" value="1"/>
</dbReference>
<gene>
    <name evidence="6" type="ORF">AMAG_06636</name>
</gene>
<keyword evidence="2" id="KW-0326">Glycosidase</keyword>
<protein>
    <recommendedName>
        <fullName evidence="5">GH18 domain-containing protein</fullName>
    </recommendedName>
</protein>
<dbReference type="InterPro" id="IPR017853">
    <property type="entry name" value="GH"/>
</dbReference>
<dbReference type="VEuPathDB" id="FungiDB:AMAG_06636"/>
<dbReference type="Proteomes" id="UP000054350">
    <property type="component" value="Unassembled WGS sequence"/>
</dbReference>
<feature type="chain" id="PRO_5005548040" description="GH18 domain-containing protein" evidence="4">
    <location>
        <begin position="43"/>
        <end position="492"/>
    </location>
</feature>
<keyword evidence="7" id="KW-1185">Reference proteome</keyword>
<evidence type="ECO:0000259" key="5">
    <source>
        <dbReference type="PROSITE" id="PS51910"/>
    </source>
</evidence>
<dbReference type="AlphaFoldDB" id="A0A0L0SEQ2"/>
<dbReference type="Gene3D" id="3.20.20.80">
    <property type="entry name" value="Glycosidases"/>
    <property type="match status" value="1"/>
</dbReference>
<feature type="signal peptide" evidence="4">
    <location>
        <begin position="1"/>
        <end position="42"/>
    </location>
</feature>
<proteinExistence type="predicted"/>
<dbReference type="PROSITE" id="PS51910">
    <property type="entry name" value="GH18_2"/>
    <property type="match status" value="1"/>
</dbReference>
<dbReference type="InterPro" id="IPR050542">
    <property type="entry name" value="Glycosyl_Hydrlase18_Chitinase"/>
</dbReference>
<dbReference type="SUPFAM" id="SSF51445">
    <property type="entry name" value="(Trans)glycosidases"/>
    <property type="match status" value="1"/>
</dbReference>
<feature type="compositionally biased region" description="Low complexity" evidence="3">
    <location>
        <begin position="442"/>
        <end position="453"/>
    </location>
</feature>
<dbReference type="eggNOG" id="KOG4701">
    <property type="taxonomic scope" value="Eukaryota"/>
</dbReference>
<organism evidence="6 7">
    <name type="scientific">Allomyces macrogynus (strain ATCC 38327)</name>
    <name type="common">Allomyces javanicus var. macrogynus</name>
    <dbReference type="NCBI Taxonomy" id="578462"/>
    <lineage>
        <taxon>Eukaryota</taxon>
        <taxon>Fungi</taxon>
        <taxon>Fungi incertae sedis</taxon>
        <taxon>Blastocladiomycota</taxon>
        <taxon>Blastocladiomycetes</taxon>
        <taxon>Blastocladiales</taxon>
        <taxon>Blastocladiaceae</taxon>
        <taxon>Allomyces</taxon>
    </lineage>
</organism>
<dbReference type="InterPro" id="IPR001223">
    <property type="entry name" value="Glyco_hydro18_cat"/>
</dbReference>
<dbReference type="EMBL" id="GG745337">
    <property type="protein sequence ID" value="KNE60875.1"/>
    <property type="molecule type" value="Genomic_DNA"/>
</dbReference>
<evidence type="ECO:0000256" key="4">
    <source>
        <dbReference type="SAM" id="SignalP"/>
    </source>
</evidence>
<dbReference type="OMA" id="LARVWNG"/>
<name>A0A0L0SEQ2_ALLM3</name>
<dbReference type="GO" id="GO:0005975">
    <property type="term" value="P:carbohydrate metabolic process"/>
    <property type="evidence" value="ECO:0007669"/>
    <property type="project" value="InterPro"/>
</dbReference>
<feature type="domain" description="GH18" evidence="5">
    <location>
        <begin position="47"/>
        <end position="379"/>
    </location>
</feature>
<dbReference type="GO" id="GO:0005576">
    <property type="term" value="C:extracellular region"/>
    <property type="evidence" value="ECO:0007669"/>
    <property type="project" value="TreeGrafter"/>
</dbReference>
<reference evidence="7" key="2">
    <citation type="submission" date="2009-11" db="EMBL/GenBank/DDBJ databases">
        <title>The Genome Sequence of Allomyces macrogynus strain ATCC 38327.</title>
        <authorList>
            <consortium name="The Broad Institute Genome Sequencing Platform"/>
            <person name="Russ C."/>
            <person name="Cuomo C."/>
            <person name="Shea T."/>
            <person name="Young S.K."/>
            <person name="Zeng Q."/>
            <person name="Koehrsen M."/>
            <person name="Haas B."/>
            <person name="Borodovsky M."/>
            <person name="Guigo R."/>
            <person name="Alvarado L."/>
            <person name="Berlin A."/>
            <person name="Borenstein D."/>
            <person name="Chen Z."/>
            <person name="Engels R."/>
            <person name="Freedman E."/>
            <person name="Gellesch M."/>
            <person name="Goldberg J."/>
            <person name="Griggs A."/>
            <person name="Gujja S."/>
            <person name="Heiman D."/>
            <person name="Hepburn T."/>
            <person name="Howarth C."/>
            <person name="Jen D."/>
            <person name="Larson L."/>
            <person name="Lewis B."/>
            <person name="Mehta T."/>
            <person name="Park D."/>
            <person name="Pearson M."/>
            <person name="Roberts A."/>
            <person name="Saif S."/>
            <person name="Shenoy N."/>
            <person name="Sisk P."/>
            <person name="Stolte C."/>
            <person name="Sykes S."/>
            <person name="Walk T."/>
            <person name="White J."/>
            <person name="Yandava C."/>
            <person name="Burger G."/>
            <person name="Gray M.W."/>
            <person name="Holland P.W.H."/>
            <person name="King N."/>
            <person name="Lang F.B.F."/>
            <person name="Roger A.J."/>
            <person name="Ruiz-Trillo I."/>
            <person name="Lander E."/>
            <person name="Nusbaum C."/>
        </authorList>
    </citation>
    <scope>NUCLEOTIDE SEQUENCE [LARGE SCALE GENOMIC DNA]</scope>
    <source>
        <strain evidence="7">ATCC 38327</strain>
    </source>
</reference>
<dbReference type="STRING" id="578462.A0A0L0SEQ2"/>
<evidence type="ECO:0000256" key="1">
    <source>
        <dbReference type="ARBA" id="ARBA00022801"/>
    </source>
</evidence>
<sequence length="492" mass="50913">MAILAPSRPRRPYSVHAPIRPLLSPFLLLAVILLATTTGVSAAPPSPRLIAYWGQDKAASLYSPSSGLTEPSLADLCTNAPGVTHVHLASLRDFYSLGNLPAIDFSTHCTWPTDAAVDAWRSGPQPTSGFALLRCPAVADGIKACQRAGKKVYLTISPMTSLPMNQAATAAQNVWNLFFGGTHSLRPFGSTVSLDGIDLAMRTNDYDGYPVFVMALKQLAAAANYPLGVTVSPRCDFPDAMIGPTYPGRLLTNISSEPLVDHINYFATSSPSCSAGSPTTFESTLAQWTTYTNTTGKALSVTFPGLGGGYEAYFEAMTGDFIPASTWLNLSSPVMTALASAYAGGSGPLAGVAFYDLSTDTWGPPCTSVTTRSRERRAPIARTVPVPSVSAASRYSAIVAHALARVWNGDSGVVATCEPRNGVLPTSTTTTTAAAGGGGAGATSTRASSLGTATPTRTQAAALNNTAVHEGGLDGVVVAAVVGMVALVQGAM</sequence>
<dbReference type="OrthoDB" id="6020543at2759"/>
<keyword evidence="4" id="KW-0732">Signal</keyword>
<reference evidence="6 7" key="1">
    <citation type="submission" date="2009-11" db="EMBL/GenBank/DDBJ databases">
        <title>Annotation of Allomyces macrogynus ATCC 38327.</title>
        <authorList>
            <consortium name="The Broad Institute Genome Sequencing Platform"/>
            <person name="Russ C."/>
            <person name="Cuomo C."/>
            <person name="Burger G."/>
            <person name="Gray M.W."/>
            <person name="Holland P.W.H."/>
            <person name="King N."/>
            <person name="Lang F.B.F."/>
            <person name="Roger A.J."/>
            <person name="Ruiz-Trillo I."/>
            <person name="Young S.K."/>
            <person name="Zeng Q."/>
            <person name="Gargeya S."/>
            <person name="Fitzgerald M."/>
            <person name="Haas B."/>
            <person name="Abouelleil A."/>
            <person name="Alvarado L."/>
            <person name="Arachchi H.M."/>
            <person name="Berlin A."/>
            <person name="Chapman S.B."/>
            <person name="Gearin G."/>
            <person name="Goldberg J."/>
            <person name="Griggs A."/>
            <person name="Gujja S."/>
            <person name="Hansen M."/>
            <person name="Heiman D."/>
            <person name="Howarth C."/>
            <person name="Larimer J."/>
            <person name="Lui A."/>
            <person name="MacDonald P.J.P."/>
            <person name="McCowen C."/>
            <person name="Montmayeur A."/>
            <person name="Murphy C."/>
            <person name="Neiman D."/>
            <person name="Pearson M."/>
            <person name="Priest M."/>
            <person name="Roberts A."/>
            <person name="Saif S."/>
            <person name="Shea T."/>
            <person name="Sisk P."/>
            <person name="Stolte C."/>
            <person name="Sykes S."/>
            <person name="Wortman J."/>
            <person name="Nusbaum C."/>
            <person name="Birren B."/>
        </authorList>
    </citation>
    <scope>NUCLEOTIDE SEQUENCE [LARGE SCALE GENOMIC DNA]</scope>
    <source>
        <strain evidence="6 7">ATCC 38327</strain>
    </source>
</reference>
<evidence type="ECO:0000313" key="6">
    <source>
        <dbReference type="EMBL" id="KNE60875.1"/>
    </source>
</evidence>
<dbReference type="GO" id="GO:0004568">
    <property type="term" value="F:chitinase activity"/>
    <property type="evidence" value="ECO:0007669"/>
    <property type="project" value="TreeGrafter"/>
</dbReference>
<evidence type="ECO:0000313" key="7">
    <source>
        <dbReference type="Proteomes" id="UP000054350"/>
    </source>
</evidence>
<keyword evidence="1" id="KW-0378">Hydrolase</keyword>